<dbReference type="AlphaFoldDB" id="A0AA86U6D9"/>
<dbReference type="EMBL" id="CATOUU010000706">
    <property type="protein sequence ID" value="CAI9942774.1"/>
    <property type="molecule type" value="Genomic_DNA"/>
</dbReference>
<proteinExistence type="predicted"/>
<reference evidence="2" key="1">
    <citation type="submission" date="2023-06" db="EMBL/GenBank/DDBJ databases">
        <authorList>
            <person name="Kurt Z."/>
        </authorList>
    </citation>
    <scope>NUCLEOTIDE SEQUENCE</scope>
</reference>
<evidence type="ECO:0000313" key="4">
    <source>
        <dbReference type="Proteomes" id="UP001642409"/>
    </source>
</evidence>
<feature type="transmembrane region" description="Helical" evidence="1">
    <location>
        <begin position="167"/>
        <end position="189"/>
    </location>
</feature>
<dbReference type="EMBL" id="CAXDID020000351">
    <property type="protein sequence ID" value="CAL6081277.1"/>
    <property type="molecule type" value="Genomic_DNA"/>
</dbReference>
<evidence type="ECO:0000313" key="2">
    <source>
        <dbReference type="EMBL" id="CAI9942774.1"/>
    </source>
</evidence>
<keyword evidence="4" id="KW-1185">Reference proteome</keyword>
<keyword evidence="1" id="KW-1133">Transmembrane helix</keyword>
<dbReference type="Proteomes" id="UP001642409">
    <property type="component" value="Unassembled WGS sequence"/>
</dbReference>
<keyword evidence="1" id="KW-0812">Transmembrane</keyword>
<name>A0AA86U6D9_9EUKA</name>
<organism evidence="2">
    <name type="scientific">Hexamita inflata</name>
    <dbReference type="NCBI Taxonomy" id="28002"/>
    <lineage>
        <taxon>Eukaryota</taxon>
        <taxon>Metamonada</taxon>
        <taxon>Diplomonadida</taxon>
        <taxon>Hexamitidae</taxon>
        <taxon>Hexamitinae</taxon>
        <taxon>Hexamita</taxon>
    </lineage>
</organism>
<reference evidence="3 4" key="2">
    <citation type="submission" date="2024-07" db="EMBL/GenBank/DDBJ databases">
        <authorList>
            <person name="Akdeniz Z."/>
        </authorList>
    </citation>
    <scope>NUCLEOTIDE SEQUENCE [LARGE SCALE GENOMIC DNA]</scope>
</reference>
<keyword evidence="1" id="KW-0472">Membrane</keyword>
<protein>
    <submittedName>
        <fullName evidence="3">Hypothetical_protein</fullName>
    </submittedName>
</protein>
<evidence type="ECO:0000313" key="3">
    <source>
        <dbReference type="EMBL" id="CAL6081277.1"/>
    </source>
</evidence>
<sequence length="199" mass="23634">MSEGYISRDFTFFRGYRYTTELQRMYNSFSQVRCLKGHKLTKLHESNSNLVSLVKYCSEEMSICSFSLRFNTTKLTSALKTSVLLRSHLLKHRVVRPVICGSQAMLIFNLQRISSFSQKLYKELRTNQGWFLCAKCVQKQKMRTYISKCEHQFQFLKNILQFCHQMLYFELVLLIVILNIVNMLTLQPYEDTQKPYMLE</sequence>
<gene>
    <name evidence="2" type="ORF">HINF_LOCUS30419</name>
    <name evidence="3" type="ORF">HINF_LOCUS60267</name>
</gene>
<comment type="caution">
    <text evidence="2">The sequence shown here is derived from an EMBL/GenBank/DDBJ whole genome shotgun (WGS) entry which is preliminary data.</text>
</comment>
<accession>A0AA86U6D9</accession>
<evidence type="ECO:0000256" key="1">
    <source>
        <dbReference type="SAM" id="Phobius"/>
    </source>
</evidence>